<organism evidence="1 2">
    <name type="scientific">Hanamia caeni</name>
    <dbReference type="NCBI Taxonomy" id="2294116"/>
    <lineage>
        <taxon>Bacteria</taxon>
        <taxon>Pseudomonadati</taxon>
        <taxon>Bacteroidota</taxon>
        <taxon>Chitinophagia</taxon>
        <taxon>Chitinophagales</taxon>
        <taxon>Chitinophagaceae</taxon>
        <taxon>Hanamia</taxon>
    </lineage>
</organism>
<dbReference type="Proteomes" id="UP000267223">
    <property type="component" value="Unassembled WGS sequence"/>
</dbReference>
<name>A0A3M9NAQ9_9BACT</name>
<accession>A0A3M9NAQ9</accession>
<dbReference type="AlphaFoldDB" id="A0A3M9NAQ9"/>
<gene>
    <name evidence="1" type="ORF">EFY79_17205</name>
</gene>
<reference evidence="1 2" key="1">
    <citation type="submission" date="2018-11" db="EMBL/GenBank/DDBJ databases">
        <title>Draft genome sequence of Ferruginibacter sp. BO-59.</title>
        <authorList>
            <person name="Im W.T."/>
        </authorList>
    </citation>
    <scope>NUCLEOTIDE SEQUENCE [LARGE SCALE GENOMIC DNA]</scope>
    <source>
        <strain evidence="1 2">BO-59</strain>
    </source>
</reference>
<keyword evidence="2" id="KW-1185">Reference proteome</keyword>
<protein>
    <submittedName>
        <fullName evidence="1">Uncharacterized protein</fullName>
    </submittedName>
</protein>
<dbReference type="EMBL" id="RJJR01000015">
    <property type="protein sequence ID" value="RNI34048.1"/>
    <property type="molecule type" value="Genomic_DNA"/>
</dbReference>
<comment type="caution">
    <text evidence="1">The sequence shown here is derived from an EMBL/GenBank/DDBJ whole genome shotgun (WGS) entry which is preliminary data.</text>
</comment>
<evidence type="ECO:0000313" key="1">
    <source>
        <dbReference type="EMBL" id="RNI34048.1"/>
    </source>
</evidence>
<sequence>MVVWVQLPSRVLGRFLKRFFYSQSKNPLSQSPACLLNINEIKIAYLLLYRNRRLKLPSFQSDFSIIQFKISFSYCKAFFKRLFLSDIRKAPVVF</sequence>
<proteinExistence type="predicted"/>
<evidence type="ECO:0000313" key="2">
    <source>
        <dbReference type="Proteomes" id="UP000267223"/>
    </source>
</evidence>